<dbReference type="EMBL" id="JAODUO010000265">
    <property type="protein sequence ID" value="KAK2184434.1"/>
    <property type="molecule type" value="Genomic_DNA"/>
</dbReference>
<dbReference type="Proteomes" id="UP001209878">
    <property type="component" value="Unassembled WGS sequence"/>
</dbReference>
<dbReference type="InterPro" id="IPR004031">
    <property type="entry name" value="PMP22/EMP/MP20/Claudin"/>
</dbReference>
<feature type="transmembrane region" description="Helical" evidence="5">
    <location>
        <begin position="265"/>
        <end position="287"/>
    </location>
</feature>
<sequence>MNKLCQFSTIVFAGNVSILLIVSVTTDYWVYRGFQRNSILANVRQSNTTQFVIPFATESYFAIRYFWRPMASKGGKARQHSHRTLHYQSPAAVVNYFYVENVTSANDTDTTTKFVKYEDLIVLFVQYGNLFRECHNLEADVRQRLGLMGVARERCFNFITNVRHNDFIRLELPAVIHIERAAFVFAVTCIVASVLSFVAGAVGSLMQDKSTIVVASSSALTSGICLVVSIALFHGKCHLLRRRDFMAGLDIPYKRALSASRVDHYGWSFVLAWICVVLCFLHSWAWLGNSQDLDARFKQAGSKHMHHSDVYCQLNNEVVLLSGSS</sequence>
<dbReference type="AlphaFoldDB" id="A0AAD9NXT6"/>
<protein>
    <submittedName>
        <fullName evidence="6">Uncharacterized protein</fullName>
    </submittedName>
</protein>
<evidence type="ECO:0000313" key="6">
    <source>
        <dbReference type="EMBL" id="KAK2184434.1"/>
    </source>
</evidence>
<name>A0AAD9NXT6_RIDPI</name>
<evidence type="ECO:0000313" key="7">
    <source>
        <dbReference type="Proteomes" id="UP001209878"/>
    </source>
</evidence>
<feature type="transmembrane region" description="Helical" evidence="5">
    <location>
        <begin position="182"/>
        <end position="206"/>
    </location>
</feature>
<evidence type="ECO:0000256" key="4">
    <source>
        <dbReference type="ARBA" id="ARBA00023136"/>
    </source>
</evidence>
<dbReference type="Gene3D" id="1.20.140.150">
    <property type="match status" value="1"/>
</dbReference>
<keyword evidence="4 5" id="KW-0472">Membrane</keyword>
<comment type="subcellular location">
    <subcellularLocation>
        <location evidence="1">Membrane</location>
        <topology evidence="1">Multi-pass membrane protein</topology>
    </subcellularLocation>
</comment>
<reference evidence="6" key="1">
    <citation type="journal article" date="2023" name="Mol. Biol. Evol.">
        <title>Third-Generation Sequencing Reveals the Adaptive Role of the Epigenome in Three Deep-Sea Polychaetes.</title>
        <authorList>
            <person name="Perez M."/>
            <person name="Aroh O."/>
            <person name="Sun Y."/>
            <person name="Lan Y."/>
            <person name="Juniper S.K."/>
            <person name="Young C.R."/>
            <person name="Angers B."/>
            <person name="Qian P.Y."/>
        </authorList>
    </citation>
    <scope>NUCLEOTIDE SEQUENCE</scope>
    <source>
        <strain evidence="6">R07B-5</strain>
    </source>
</reference>
<accession>A0AAD9NXT6</accession>
<proteinExistence type="predicted"/>
<evidence type="ECO:0000256" key="2">
    <source>
        <dbReference type="ARBA" id="ARBA00022692"/>
    </source>
</evidence>
<gene>
    <name evidence="6" type="ORF">NP493_266g02034</name>
</gene>
<feature type="transmembrane region" description="Helical" evidence="5">
    <location>
        <begin position="7"/>
        <end position="31"/>
    </location>
</feature>
<keyword evidence="7" id="KW-1185">Reference proteome</keyword>
<keyword evidence="2 5" id="KW-0812">Transmembrane</keyword>
<dbReference type="PANTHER" id="PTHR10671:SF108">
    <property type="entry name" value="CLAUDIN FAMILY PROTEIN-RELATED"/>
    <property type="match status" value="1"/>
</dbReference>
<comment type="caution">
    <text evidence="6">The sequence shown here is derived from an EMBL/GenBank/DDBJ whole genome shotgun (WGS) entry which is preliminary data.</text>
</comment>
<feature type="transmembrane region" description="Helical" evidence="5">
    <location>
        <begin position="212"/>
        <end position="233"/>
    </location>
</feature>
<evidence type="ECO:0000256" key="1">
    <source>
        <dbReference type="ARBA" id="ARBA00004141"/>
    </source>
</evidence>
<dbReference type="InterPro" id="IPR050579">
    <property type="entry name" value="PMP-22/EMP/MP20-like"/>
</dbReference>
<dbReference type="PANTHER" id="PTHR10671">
    <property type="entry name" value="EPITHELIAL MEMBRANE PROTEIN-RELATED"/>
    <property type="match status" value="1"/>
</dbReference>
<evidence type="ECO:0000256" key="3">
    <source>
        <dbReference type="ARBA" id="ARBA00022989"/>
    </source>
</evidence>
<keyword evidence="3 5" id="KW-1133">Transmembrane helix</keyword>
<dbReference type="Pfam" id="PF13903">
    <property type="entry name" value="Claudin_2"/>
    <property type="match status" value="1"/>
</dbReference>
<evidence type="ECO:0000256" key="5">
    <source>
        <dbReference type="SAM" id="Phobius"/>
    </source>
</evidence>
<dbReference type="GO" id="GO:0005886">
    <property type="term" value="C:plasma membrane"/>
    <property type="evidence" value="ECO:0007669"/>
    <property type="project" value="TreeGrafter"/>
</dbReference>
<organism evidence="6 7">
    <name type="scientific">Ridgeia piscesae</name>
    <name type="common">Tubeworm</name>
    <dbReference type="NCBI Taxonomy" id="27915"/>
    <lineage>
        <taxon>Eukaryota</taxon>
        <taxon>Metazoa</taxon>
        <taxon>Spiralia</taxon>
        <taxon>Lophotrochozoa</taxon>
        <taxon>Annelida</taxon>
        <taxon>Polychaeta</taxon>
        <taxon>Sedentaria</taxon>
        <taxon>Canalipalpata</taxon>
        <taxon>Sabellida</taxon>
        <taxon>Siboglinidae</taxon>
        <taxon>Ridgeia</taxon>
    </lineage>
</organism>